<proteinExistence type="inferred from homology"/>
<evidence type="ECO:0000313" key="6">
    <source>
        <dbReference type="EMBL" id="ACZ11779.1"/>
    </source>
</evidence>
<dbReference type="KEGG" id="sdl:Sdel_0746"/>
<gene>
    <name evidence="6" type="ordered locus">Sdel_0746</name>
</gene>
<dbReference type="InterPro" id="IPR011650">
    <property type="entry name" value="Peptidase_M20_dimer"/>
</dbReference>
<protein>
    <submittedName>
        <fullName evidence="6">Amidase, hydantoinase/carbamoylase family</fullName>
        <ecNumber evidence="6">3.5.1.87</ecNumber>
    </submittedName>
</protein>
<dbReference type="NCBIfam" id="NF006771">
    <property type="entry name" value="PRK09290.1-5"/>
    <property type="match status" value="1"/>
</dbReference>
<dbReference type="eggNOG" id="COG0624">
    <property type="taxonomic scope" value="Bacteria"/>
</dbReference>
<sequence>MINAERLKREMQTISTFGALPQGGMSRLAFSQEEAQARAYIKTLMQALGMNIREDAIGNIFGRIEGELPLPSIAIGSHLDSVPLGGFYDGTLGVMCGLEAIRTIKENGISHKRPLELIIFSCEESSRFNMATVGSKVMAGKLSKEALSLLKDKEGVSLYEAAKAFGCAVETIESAKLSPDTFYAYLELHIEQGPVLENKGIPVGIVTGIAAPIRYELTLQGRADHSGATPMNMRSDALACAAEIILHVEKIAKEEAGETTVATVGFANATPGVLNVIPGSVRMGIDIRDIDAKALEKAAVLIEKGIEEIAQKRGLIYTLKELTHDTPVSLDKKIIETLEEEAKKLQIPTLELPSGAGHDAMHMPYVATHTGMVFVPCKEGISHNIAEEVNMDDVICATEVITKTLITLANEG</sequence>
<dbReference type="RefSeq" id="WP_012856545.1">
    <property type="nucleotide sequence ID" value="NC_013512.1"/>
</dbReference>
<feature type="binding site" evidence="3">
    <location>
        <position position="124"/>
    </location>
    <ligand>
        <name>Zn(2+)</name>
        <dbReference type="ChEBI" id="CHEBI:29105"/>
        <label>2</label>
    </ligand>
</feature>
<keyword evidence="2 6" id="KW-0378">Hydrolase</keyword>
<evidence type="ECO:0000256" key="3">
    <source>
        <dbReference type="PIRSR" id="PIRSR001235-1"/>
    </source>
</evidence>
<reference evidence="7" key="1">
    <citation type="submission" date="2009-11" db="EMBL/GenBank/DDBJ databases">
        <title>The complete genome of Sulfurospirillum deleyianum DSM 6946.</title>
        <authorList>
            <consortium name="US DOE Joint Genome Institute (JGI-PGF)"/>
            <person name="Lucas S."/>
            <person name="Copeland A."/>
            <person name="Lapidus A."/>
            <person name="Glavina del Rio T."/>
            <person name="Dalin E."/>
            <person name="Tice H."/>
            <person name="Bruce D."/>
            <person name="Goodwin L."/>
            <person name="Pitluck S."/>
            <person name="Kyrpides N."/>
            <person name="Mavromatis K."/>
            <person name="Ivanova N."/>
            <person name="Ovchinnikova G."/>
            <person name="Munk A.C."/>
            <person name="Lu M."/>
            <person name="Brettin T."/>
            <person name="Detter J.C."/>
            <person name="Han C."/>
            <person name="Tapia R."/>
            <person name="Larimer F."/>
            <person name="Land M."/>
            <person name="Hauser L."/>
            <person name="Markowitz V."/>
            <person name="Cheng J.F."/>
            <person name="Hugenholtz P."/>
            <person name="Woyke T."/>
            <person name="Wu D."/>
            <person name="Aumann P."/>
            <person name="Schneider S."/>
            <person name="Lang E."/>
            <person name="Spring S."/>
            <person name="Klenk H.P."/>
            <person name="Eisen J.A."/>
        </authorList>
    </citation>
    <scope>NUCLEOTIDE SEQUENCE [LARGE SCALE GENOMIC DNA]</scope>
    <source>
        <strain evidence="7">ATCC 51133 / DSM 6946 / 5175</strain>
    </source>
</reference>
<feature type="domain" description="Peptidase M20 dimerisation" evidence="5">
    <location>
        <begin position="214"/>
        <end position="310"/>
    </location>
</feature>
<keyword evidence="3" id="KW-0479">Metal-binding</keyword>
<dbReference type="AlphaFoldDB" id="D1B109"/>
<dbReference type="PANTHER" id="PTHR32494:SF5">
    <property type="entry name" value="ALLANTOATE AMIDOHYDROLASE"/>
    <property type="match status" value="1"/>
</dbReference>
<evidence type="ECO:0000256" key="2">
    <source>
        <dbReference type="ARBA" id="ARBA00022801"/>
    </source>
</evidence>
<feature type="binding site" evidence="4">
    <location>
        <position position="214"/>
    </location>
    <ligand>
        <name>allantoate</name>
        <dbReference type="ChEBI" id="CHEBI:17536"/>
    </ligand>
</feature>
<dbReference type="Proteomes" id="UP000002222">
    <property type="component" value="Chromosome"/>
</dbReference>
<reference evidence="6 7" key="2">
    <citation type="journal article" date="2010" name="Stand. Genomic Sci.">
        <title>Complete genome sequence of Sulfurospirillum deleyianum type strain (5175).</title>
        <authorList>
            <person name="Sikorski J."/>
            <person name="Lapidus A."/>
            <person name="Copeland A."/>
            <person name="Glavina Del Rio T."/>
            <person name="Nolan M."/>
            <person name="Lucas S."/>
            <person name="Chen F."/>
            <person name="Tice H."/>
            <person name="Cheng J.F."/>
            <person name="Saunders E."/>
            <person name="Bruce D."/>
            <person name="Goodwin L."/>
            <person name="Pitluck S."/>
            <person name="Ovchinnikova G."/>
            <person name="Pati A."/>
            <person name="Ivanova N."/>
            <person name="Mavromatis K."/>
            <person name="Chen A."/>
            <person name="Palaniappan K."/>
            <person name="Chain P."/>
            <person name="Land M."/>
            <person name="Hauser L."/>
            <person name="Chang Y.J."/>
            <person name="Jeffries C.D."/>
            <person name="Brettin T."/>
            <person name="Detter J.C."/>
            <person name="Han C."/>
            <person name="Rohde M."/>
            <person name="Lang E."/>
            <person name="Spring S."/>
            <person name="Goker M."/>
            <person name="Bristow J."/>
            <person name="Eisen J.A."/>
            <person name="Markowitz V."/>
            <person name="Hugenholtz P."/>
            <person name="Kyrpides N.C."/>
            <person name="Klenk H.P."/>
        </authorList>
    </citation>
    <scope>NUCLEOTIDE SEQUENCE [LARGE SCALE GENOMIC DNA]</scope>
    <source>
        <strain evidence="7">ATCC 51133 / DSM 6946 / 5175</strain>
    </source>
</reference>
<dbReference type="PIRSF" id="PIRSF001235">
    <property type="entry name" value="Amidase_carbamoylase"/>
    <property type="match status" value="1"/>
</dbReference>
<dbReference type="Gene3D" id="3.40.630.10">
    <property type="entry name" value="Zn peptidases"/>
    <property type="match status" value="1"/>
</dbReference>
<comment type="similarity">
    <text evidence="1">Belongs to the peptidase M20 family.</text>
</comment>
<accession>D1B109</accession>
<dbReference type="OrthoDB" id="9808195at2"/>
<evidence type="ECO:0000259" key="5">
    <source>
        <dbReference type="Pfam" id="PF07687"/>
    </source>
</evidence>
<dbReference type="InterPro" id="IPR036264">
    <property type="entry name" value="Bact_exopeptidase_dim_dom"/>
</dbReference>
<dbReference type="SUPFAM" id="SSF53187">
    <property type="entry name" value="Zn-dependent exopeptidases"/>
    <property type="match status" value="1"/>
</dbReference>
<evidence type="ECO:0000313" key="7">
    <source>
        <dbReference type="Proteomes" id="UP000002222"/>
    </source>
</evidence>
<dbReference type="Gene3D" id="3.30.70.360">
    <property type="match status" value="1"/>
</dbReference>
<dbReference type="NCBIfam" id="TIGR01879">
    <property type="entry name" value="hydantase"/>
    <property type="match status" value="1"/>
</dbReference>
<keyword evidence="7" id="KW-1185">Reference proteome</keyword>
<dbReference type="GO" id="GO:0046872">
    <property type="term" value="F:metal ion binding"/>
    <property type="evidence" value="ECO:0007669"/>
    <property type="project" value="UniProtKB-KW"/>
</dbReference>
<dbReference type="Pfam" id="PF07687">
    <property type="entry name" value="M20_dimer"/>
    <property type="match status" value="1"/>
</dbReference>
<evidence type="ECO:0000256" key="1">
    <source>
        <dbReference type="ARBA" id="ARBA00006153"/>
    </source>
</evidence>
<feature type="binding site" evidence="3">
    <location>
        <position position="383"/>
    </location>
    <ligand>
        <name>Zn(2+)</name>
        <dbReference type="ChEBI" id="CHEBI:29105"/>
        <label>2</label>
    </ligand>
</feature>
<dbReference type="EC" id="3.5.1.87" evidence="6"/>
<dbReference type="CDD" id="cd03884">
    <property type="entry name" value="M20_bAS"/>
    <property type="match status" value="1"/>
</dbReference>
<feature type="binding site" evidence="3">
    <location>
        <position position="78"/>
    </location>
    <ligand>
        <name>Zn(2+)</name>
        <dbReference type="ChEBI" id="CHEBI:29105"/>
        <label>1</label>
    </ligand>
</feature>
<dbReference type="EMBL" id="CP001816">
    <property type="protein sequence ID" value="ACZ11779.1"/>
    <property type="molecule type" value="Genomic_DNA"/>
</dbReference>
<comment type="cofactor">
    <cofactor evidence="3">
        <name>Zn(2+)</name>
        <dbReference type="ChEBI" id="CHEBI:29105"/>
    </cofactor>
    <text evidence="3">Binds 2 Zn(2+) ions per subunit.</text>
</comment>
<dbReference type="PANTHER" id="PTHR32494">
    <property type="entry name" value="ALLANTOATE DEIMINASE-RELATED"/>
    <property type="match status" value="1"/>
</dbReference>
<evidence type="ECO:0000256" key="4">
    <source>
        <dbReference type="PIRSR" id="PIRSR001235-2"/>
    </source>
</evidence>
<keyword evidence="3" id="KW-0862">Zinc</keyword>
<dbReference type="GO" id="GO:0050538">
    <property type="term" value="F:N-carbamoyl-L-amino-acid hydrolase activity"/>
    <property type="evidence" value="ECO:0007669"/>
    <property type="project" value="UniProtKB-EC"/>
</dbReference>
<feature type="binding site" evidence="4">
    <location>
        <position position="275"/>
    </location>
    <ligand>
        <name>allantoate</name>
        <dbReference type="ChEBI" id="CHEBI:17536"/>
    </ligand>
</feature>
<name>D1B109_SULD5</name>
<feature type="binding site" evidence="3">
    <location>
        <position position="89"/>
    </location>
    <ligand>
        <name>Zn(2+)</name>
        <dbReference type="ChEBI" id="CHEBI:29105"/>
        <label>1</label>
    </ligand>
</feature>
<dbReference type="GO" id="GO:0016813">
    <property type="term" value="F:hydrolase activity, acting on carbon-nitrogen (but not peptide) bonds, in linear amidines"/>
    <property type="evidence" value="ECO:0007669"/>
    <property type="project" value="InterPro"/>
</dbReference>
<dbReference type="HOGENOM" id="CLU_024588_6_0_7"/>
<dbReference type="InterPro" id="IPR010158">
    <property type="entry name" value="Amidase_Cbmase"/>
</dbReference>
<feature type="binding site" evidence="3">
    <location>
        <position position="89"/>
    </location>
    <ligand>
        <name>Zn(2+)</name>
        <dbReference type="ChEBI" id="CHEBI:29105"/>
        <label>2</label>
    </ligand>
</feature>
<dbReference type="SUPFAM" id="SSF55031">
    <property type="entry name" value="Bacterial exopeptidase dimerisation domain"/>
    <property type="match status" value="1"/>
</dbReference>
<feature type="binding site" evidence="3">
    <location>
        <position position="189"/>
    </location>
    <ligand>
        <name>Zn(2+)</name>
        <dbReference type="ChEBI" id="CHEBI:29105"/>
        <label>1</label>
    </ligand>
</feature>
<dbReference type="InterPro" id="IPR002933">
    <property type="entry name" value="Peptidase_M20"/>
</dbReference>
<dbReference type="STRING" id="525898.Sdel_0746"/>
<organism evidence="6 7">
    <name type="scientific">Sulfurospirillum deleyianum (strain ATCC 51133 / DSM 6946 / 5175)</name>
    <dbReference type="NCBI Taxonomy" id="525898"/>
    <lineage>
        <taxon>Bacteria</taxon>
        <taxon>Pseudomonadati</taxon>
        <taxon>Campylobacterota</taxon>
        <taxon>Epsilonproteobacteria</taxon>
        <taxon>Campylobacterales</taxon>
        <taxon>Sulfurospirillaceae</taxon>
        <taxon>Sulfurospirillum</taxon>
    </lineage>
</organism>
<dbReference type="Pfam" id="PF01546">
    <property type="entry name" value="Peptidase_M20"/>
    <property type="match status" value="1"/>
</dbReference>
<feature type="binding site" evidence="4">
    <location>
        <position position="288"/>
    </location>
    <ligand>
        <name>allantoate</name>
        <dbReference type="ChEBI" id="CHEBI:17536"/>
    </ligand>
</feature>